<reference evidence="1" key="3">
    <citation type="submission" date="2022-06" db="EMBL/GenBank/DDBJ databases">
        <title>Resources to Facilitate Use of the Altered Schaedler Flora (ASF) Mouse Model to Study Microbiome Function.</title>
        <authorList>
            <person name="Proctor A."/>
            <person name="Parvinroo S."/>
            <person name="Richie T."/>
            <person name="Jia X."/>
            <person name="Lee S.T.M."/>
            <person name="Karp P.D."/>
            <person name="Paley S."/>
            <person name="Kostic A.D."/>
            <person name="Pierre J.F."/>
            <person name="Wannemuehler M.J."/>
            <person name="Phillips G.J."/>
        </authorList>
    </citation>
    <scope>NUCLEOTIDE SEQUENCE</scope>
    <source>
        <strain evidence="1">ASF457</strain>
    </source>
</reference>
<organism evidence="1 2">
    <name type="scientific">Mucispirillum schaedleri ASF457</name>
    <dbReference type="NCBI Taxonomy" id="1379858"/>
    <lineage>
        <taxon>Bacteria</taxon>
        <taxon>Pseudomonadati</taxon>
        <taxon>Deferribacterota</taxon>
        <taxon>Deferribacteres</taxon>
        <taxon>Deferribacterales</taxon>
        <taxon>Mucispirillaceae</taxon>
        <taxon>Mucispirillum</taxon>
    </lineage>
</organism>
<dbReference type="AlphaFoldDB" id="V2QE63"/>
<evidence type="ECO:0000313" key="2">
    <source>
        <dbReference type="Proteomes" id="UP000017429"/>
    </source>
</evidence>
<dbReference type="Proteomes" id="UP000017429">
    <property type="component" value="Chromosome"/>
</dbReference>
<accession>V2QE63</accession>
<name>V2QE63_9BACT</name>
<dbReference type="RefSeq" id="WP_023275290.1">
    <property type="nucleotide sequence ID" value="NZ_CP097562.1"/>
</dbReference>
<dbReference type="KEGG" id="msch:N508_000993"/>
<reference evidence="1" key="2">
    <citation type="submission" date="2022-05" db="EMBL/GenBank/DDBJ databases">
        <authorList>
            <person name="Proctor A.L."/>
            <person name="Phillips G.J."/>
            <person name="Wannemuehler M.J."/>
        </authorList>
    </citation>
    <scope>NUCLEOTIDE SEQUENCE</scope>
    <source>
        <strain evidence="1">ASF457</strain>
    </source>
</reference>
<proteinExistence type="predicted"/>
<keyword evidence="2" id="KW-1185">Reference proteome</keyword>
<protein>
    <submittedName>
        <fullName evidence="1">Uncharacterized protein</fullName>
    </submittedName>
</protein>
<dbReference type="EMBL" id="CP097562">
    <property type="protein sequence ID" value="USF23920.1"/>
    <property type="molecule type" value="Genomic_DNA"/>
</dbReference>
<gene>
    <name evidence="1" type="ORF">N508_000993</name>
</gene>
<sequence length="228" mass="26670">MSENMKDKETNSQNINIQELLDKYKTGNIDELEIPEEILSLFEMLYAKRKEQEQSNQNAAGNMQVQIPSVSYIDGLSLEDIKYINEQAAHHVEKYTGENFNMENIIHREYFEYFKQQVLKAKEQEIKIMQFEKSLHEKYGSMYEKVETAARNAFENMAYRDAKNIIMSRMKGDIETLITFYDNIYKGLQSENKSKENMNENAVFPPNAIKGGNYTNTAQKQTGYENFI</sequence>
<evidence type="ECO:0000313" key="1">
    <source>
        <dbReference type="EMBL" id="USF23920.1"/>
    </source>
</evidence>
<reference evidence="1" key="1">
    <citation type="journal article" date="2014" name="Genome Announc.">
        <title>Draft genome sequences of the altered schaedler flora, a defined bacterial community from gnotobiotic mice.</title>
        <authorList>
            <person name="Wannemuehler M.J."/>
            <person name="Overstreet A.M."/>
            <person name="Ward D.V."/>
            <person name="Phillips G.J."/>
        </authorList>
    </citation>
    <scope>NUCLEOTIDE SEQUENCE</scope>
    <source>
        <strain evidence="1">ASF457</strain>
    </source>
</reference>